<feature type="active site" description="Proton acceptor" evidence="4">
    <location>
        <position position="243"/>
    </location>
</feature>
<keyword evidence="3 4" id="KW-0443">Lipid metabolism</keyword>
<dbReference type="PANTHER" id="PTHR32241">
    <property type="entry name" value="PATATIN-LIKE PROTEIN 6"/>
    <property type="match status" value="1"/>
</dbReference>
<dbReference type="SUPFAM" id="SSF52151">
    <property type="entry name" value="FabD/lysophospholipase-like"/>
    <property type="match status" value="1"/>
</dbReference>
<dbReference type="InterPro" id="IPR016035">
    <property type="entry name" value="Acyl_Trfase/lysoPLipase"/>
</dbReference>
<reference evidence="6" key="1">
    <citation type="submission" date="2022-05" db="EMBL/GenBank/DDBJ databases">
        <authorList>
            <person name="Park J.-S."/>
        </authorList>
    </citation>
    <scope>NUCLEOTIDE SEQUENCE</scope>
    <source>
        <strain evidence="6">2012CJ41-6</strain>
    </source>
</reference>
<protein>
    <submittedName>
        <fullName evidence="6">Patatin-like phospholipase family protein</fullName>
    </submittedName>
</protein>
<comment type="caution">
    <text evidence="6">The sequence shown here is derived from an EMBL/GenBank/DDBJ whole genome shotgun (WGS) entry which is preliminary data.</text>
</comment>
<dbReference type="RefSeq" id="WP_249712323.1">
    <property type="nucleotide sequence ID" value="NZ_JAMFMB010000029.1"/>
</dbReference>
<evidence type="ECO:0000313" key="6">
    <source>
        <dbReference type="EMBL" id="MCL6285486.1"/>
    </source>
</evidence>
<dbReference type="InterPro" id="IPR002641">
    <property type="entry name" value="PNPLA_dom"/>
</dbReference>
<evidence type="ECO:0000313" key="7">
    <source>
        <dbReference type="Proteomes" id="UP001203880"/>
    </source>
</evidence>
<dbReference type="PANTHER" id="PTHR32241:SF3">
    <property type="entry name" value="PATATIN-LIKE PROTEIN 6"/>
    <property type="match status" value="1"/>
</dbReference>
<feature type="domain" description="PNPLA" evidence="5">
    <location>
        <begin position="66"/>
        <end position="256"/>
    </location>
</feature>
<evidence type="ECO:0000256" key="4">
    <source>
        <dbReference type="PROSITE-ProRule" id="PRU01161"/>
    </source>
</evidence>
<dbReference type="Proteomes" id="UP001203880">
    <property type="component" value="Unassembled WGS sequence"/>
</dbReference>
<feature type="active site" description="Nucleophile" evidence="4">
    <location>
        <position position="104"/>
    </location>
</feature>
<proteinExistence type="predicted"/>
<evidence type="ECO:0000256" key="1">
    <source>
        <dbReference type="ARBA" id="ARBA00022801"/>
    </source>
</evidence>
<accession>A0ABT0Q6H6</accession>
<evidence type="ECO:0000256" key="3">
    <source>
        <dbReference type="ARBA" id="ARBA00023098"/>
    </source>
</evidence>
<gene>
    <name evidence="6" type="ORF">M3P21_18305</name>
</gene>
<keyword evidence="2 4" id="KW-0442">Lipid degradation</keyword>
<dbReference type="EMBL" id="JAMFMB010000029">
    <property type="protein sequence ID" value="MCL6285486.1"/>
    <property type="molecule type" value="Genomic_DNA"/>
</dbReference>
<keyword evidence="7" id="KW-1185">Reference proteome</keyword>
<dbReference type="PROSITE" id="PS51635">
    <property type="entry name" value="PNPLA"/>
    <property type="match status" value="1"/>
</dbReference>
<organism evidence="6 7">
    <name type="scientific">Ruegeria spongiae</name>
    <dbReference type="NCBI Taxonomy" id="2942209"/>
    <lineage>
        <taxon>Bacteria</taxon>
        <taxon>Pseudomonadati</taxon>
        <taxon>Pseudomonadota</taxon>
        <taxon>Alphaproteobacteria</taxon>
        <taxon>Rhodobacterales</taxon>
        <taxon>Roseobacteraceae</taxon>
        <taxon>Ruegeria</taxon>
    </lineage>
</organism>
<name>A0ABT0Q6H6_9RHOB</name>
<dbReference type="Pfam" id="PF01734">
    <property type="entry name" value="Patatin"/>
    <property type="match status" value="1"/>
</dbReference>
<feature type="short sequence motif" description="GXSXG" evidence="4">
    <location>
        <begin position="102"/>
        <end position="106"/>
    </location>
</feature>
<keyword evidence="1 4" id="KW-0378">Hydrolase</keyword>
<evidence type="ECO:0000259" key="5">
    <source>
        <dbReference type="PROSITE" id="PS51635"/>
    </source>
</evidence>
<comment type="caution">
    <text evidence="4">Lacks conserved residue(s) required for the propagation of feature annotation.</text>
</comment>
<evidence type="ECO:0000256" key="2">
    <source>
        <dbReference type="ARBA" id="ARBA00022963"/>
    </source>
</evidence>
<sequence length="380" mass="41326">MRRLIQISGIATLCLFAAILLYGLSALVYNRHLVAYEIEVEGWPEAEAFSAPAAWHTDHPRRARILALEGGAMFGLAELEVLKALEEKSGKRIYEMFDFVAGASTGAVISALLFYPDPDTGEPMTAAEAIDAYTRFGADVLETPLYHKFLTGGGLFGPLIRNKGRIEVANRLLGDGQFNDLLRPAMFPAFSQQSNGLTVFRNWDGVEGNMYLRSLVTGVTSAPIYFPAIVFSGAHADGHFISDPAMILNAPGEIAYLHARTHLPEAEEFVVVSLGTVRNQSISGEIAEQGGLIQWFKPMMRMVFRGEASVSAHALKRHSGFDSTIDLQAFILAPEEPAEVNEFDPSPTGLETIRKTGQQFVADNQAILDKIVGILAAPTG</sequence>
<dbReference type="Gene3D" id="3.40.1090.10">
    <property type="entry name" value="Cytosolic phospholipase A2 catalytic domain"/>
    <property type="match status" value="1"/>
</dbReference>